<proteinExistence type="predicted"/>
<evidence type="ECO:0000313" key="2">
    <source>
        <dbReference type="Proteomes" id="UP001054837"/>
    </source>
</evidence>
<dbReference type="AlphaFoldDB" id="A0AAV4SAJ6"/>
<dbReference type="Proteomes" id="UP001054837">
    <property type="component" value="Unassembled WGS sequence"/>
</dbReference>
<organism evidence="1 2">
    <name type="scientific">Caerostris darwini</name>
    <dbReference type="NCBI Taxonomy" id="1538125"/>
    <lineage>
        <taxon>Eukaryota</taxon>
        <taxon>Metazoa</taxon>
        <taxon>Ecdysozoa</taxon>
        <taxon>Arthropoda</taxon>
        <taxon>Chelicerata</taxon>
        <taxon>Arachnida</taxon>
        <taxon>Araneae</taxon>
        <taxon>Araneomorphae</taxon>
        <taxon>Entelegynae</taxon>
        <taxon>Araneoidea</taxon>
        <taxon>Araneidae</taxon>
        <taxon>Caerostris</taxon>
    </lineage>
</organism>
<sequence length="84" mass="9842">MIILGNFTKNDHPFWLNEIALETRFCAIRRHETSSERQGGHELIIRGEEILPRMIILSGLDEIALETLFCAIRRHERSSERQEP</sequence>
<name>A0AAV4SAJ6_9ARAC</name>
<gene>
    <name evidence="1" type="ORF">CDAR_529411</name>
</gene>
<dbReference type="EMBL" id="BPLQ01007355">
    <property type="protein sequence ID" value="GIY29666.1"/>
    <property type="molecule type" value="Genomic_DNA"/>
</dbReference>
<reference evidence="1 2" key="1">
    <citation type="submission" date="2021-06" db="EMBL/GenBank/DDBJ databases">
        <title>Caerostris darwini draft genome.</title>
        <authorList>
            <person name="Kono N."/>
            <person name="Arakawa K."/>
        </authorList>
    </citation>
    <scope>NUCLEOTIDE SEQUENCE [LARGE SCALE GENOMIC DNA]</scope>
</reference>
<comment type="caution">
    <text evidence="1">The sequence shown here is derived from an EMBL/GenBank/DDBJ whole genome shotgun (WGS) entry which is preliminary data.</text>
</comment>
<accession>A0AAV4SAJ6</accession>
<evidence type="ECO:0000313" key="1">
    <source>
        <dbReference type="EMBL" id="GIY29666.1"/>
    </source>
</evidence>
<protein>
    <submittedName>
        <fullName evidence="1">Uncharacterized protein</fullName>
    </submittedName>
</protein>
<keyword evidence="2" id="KW-1185">Reference proteome</keyword>